<dbReference type="AlphaFoldDB" id="A0A9W7XWF6"/>
<dbReference type="Proteomes" id="UP001149813">
    <property type="component" value="Unassembled WGS sequence"/>
</dbReference>
<sequence length="340" mass="35426">MIPFPVVVSLLYAHFGAVSAPALGDHPVFGPDNSLSGPITALAVIPLPLVPATIPVPAPVPIQRDIAFIMGLLFISILINLILAVIVLVIRKPAANALVVASTSEISTQTECGDFNDMHAAGSAVSTSEVSTQTDCFTVTVDRSTQTPASPALVVASTSEMSTQTECGDDNNMHAAGSAVSTSEVSTQTDCFTVTVDRSTQTPASPASVVASTSEISTQTECGNDNDMRAACSTIRDFEVSIEAECSKKVADWSTQVHTAFGLDAASTAEMSIQTEHSDEDAGSASTSTTGDSESTVTDEWMLIPGASACLAEPNGTKMAQRLKKLKKRPSKSSLFSLHK</sequence>
<feature type="transmembrane region" description="Helical" evidence="2">
    <location>
        <begin position="66"/>
        <end position="90"/>
    </location>
</feature>
<keyword evidence="2" id="KW-0472">Membrane</keyword>
<keyword evidence="5" id="KW-1185">Reference proteome</keyword>
<dbReference type="EMBL" id="JANBOJ010000242">
    <property type="protein sequence ID" value="KAJ1720606.1"/>
    <property type="molecule type" value="Genomic_DNA"/>
</dbReference>
<feature type="compositionally biased region" description="Low complexity" evidence="1">
    <location>
        <begin position="283"/>
        <end position="297"/>
    </location>
</feature>
<feature type="signal peptide" evidence="3">
    <location>
        <begin position="1"/>
        <end position="24"/>
    </location>
</feature>
<feature type="region of interest" description="Disordered" evidence="1">
    <location>
        <begin position="271"/>
        <end position="297"/>
    </location>
</feature>
<evidence type="ECO:0000256" key="1">
    <source>
        <dbReference type="SAM" id="MobiDB-lite"/>
    </source>
</evidence>
<feature type="chain" id="PRO_5040740113" evidence="3">
    <location>
        <begin position="25"/>
        <end position="340"/>
    </location>
</feature>
<evidence type="ECO:0000256" key="2">
    <source>
        <dbReference type="SAM" id="Phobius"/>
    </source>
</evidence>
<organism evidence="4 5">
    <name type="scientific">Coemansia erecta</name>
    <dbReference type="NCBI Taxonomy" id="147472"/>
    <lineage>
        <taxon>Eukaryota</taxon>
        <taxon>Fungi</taxon>
        <taxon>Fungi incertae sedis</taxon>
        <taxon>Zoopagomycota</taxon>
        <taxon>Kickxellomycotina</taxon>
        <taxon>Kickxellomycetes</taxon>
        <taxon>Kickxellales</taxon>
        <taxon>Kickxellaceae</taxon>
        <taxon>Coemansia</taxon>
    </lineage>
</organism>
<comment type="caution">
    <text evidence="4">The sequence shown here is derived from an EMBL/GenBank/DDBJ whole genome shotgun (WGS) entry which is preliminary data.</text>
</comment>
<evidence type="ECO:0000313" key="4">
    <source>
        <dbReference type="EMBL" id="KAJ1720606.1"/>
    </source>
</evidence>
<accession>A0A9W7XWF6</accession>
<keyword evidence="2" id="KW-1133">Transmembrane helix</keyword>
<proteinExistence type="predicted"/>
<evidence type="ECO:0000313" key="5">
    <source>
        <dbReference type="Proteomes" id="UP001149813"/>
    </source>
</evidence>
<name>A0A9W7XWF6_9FUNG</name>
<keyword evidence="3" id="KW-0732">Signal</keyword>
<protein>
    <submittedName>
        <fullName evidence="4">Uncharacterized protein</fullName>
    </submittedName>
</protein>
<feature type="transmembrane region" description="Helical" evidence="2">
    <location>
        <begin position="34"/>
        <end position="54"/>
    </location>
</feature>
<evidence type="ECO:0000256" key="3">
    <source>
        <dbReference type="SAM" id="SignalP"/>
    </source>
</evidence>
<keyword evidence="2" id="KW-0812">Transmembrane</keyword>
<gene>
    <name evidence="4" type="ORF">LPJ53_004792</name>
</gene>
<reference evidence="4" key="1">
    <citation type="submission" date="2022-07" db="EMBL/GenBank/DDBJ databases">
        <title>Phylogenomic reconstructions and comparative analyses of Kickxellomycotina fungi.</title>
        <authorList>
            <person name="Reynolds N.K."/>
            <person name="Stajich J.E."/>
            <person name="Barry K."/>
            <person name="Grigoriev I.V."/>
            <person name="Crous P."/>
            <person name="Smith M.E."/>
        </authorList>
    </citation>
    <scope>NUCLEOTIDE SEQUENCE</scope>
    <source>
        <strain evidence="4">NBRC 32514</strain>
    </source>
</reference>